<dbReference type="Proteomes" id="UP000815846">
    <property type="component" value="Unassembled WGS sequence"/>
</dbReference>
<evidence type="ECO:0000259" key="3">
    <source>
        <dbReference type="Pfam" id="PF00884"/>
    </source>
</evidence>
<dbReference type="InterPro" id="IPR052701">
    <property type="entry name" value="GAG_Ulvan_Degrading_Sulfatases"/>
</dbReference>
<comment type="similarity">
    <text evidence="1">Belongs to the sulfatase family.</text>
</comment>
<dbReference type="PROSITE" id="PS00149">
    <property type="entry name" value="SULFATASE_2"/>
    <property type="match status" value="1"/>
</dbReference>
<dbReference type="InterPro" id="IPR000917">
    <property type="entry name" value="Sulfatase_N"/>
</dbReference>
<dbReference type="PROSITE" id="PS00523">
    <property type="entry name" value="SULFATASE_1"/>
    <property type="match status" value="1"/>
</dbReference>
<dbReference type="Gene3D" id="3.30.1120.10">
    <property type="match status" value="1"/>
</dbReference>
<evidence type="ECO:0000313" key="5">
    <source>
        <dbReference type="Proteomes" id="UP000815846"/>
    </source>
</evidence>
<organism evidence="4 5">
    <name type="scientific">Colwellia echini</name>
    <dbReference type="NCBI Taxonomy" id="1982103"/>
    <lineage>
        <taxon>Bacteria</taxon>
        <taxon>Pseudomonadati</taxon>
        <taxon>Pseudomonadota</taxon>
        <taxon>Gammaproteobacteria</taxon>
        <taxon>Alteromonadales</taxon>
        <taxon>Colwelliaceae</taxon>
        <taxon>Colwellia</taxon>
    </lineage>
</organism>
<dbReference type="CDD" id="cd16143">
    <property type="entry name" value="ARS_like"/>
    <property type="match status" value="1"/>
</dbReference>
<gene>
    <name evidence="4" type="ORF">CWS31_001430</name>
</gene>
<dbReference type="PANTHER" id="PTHR43751:SF6">
    <property type="entry name" value="N-ACETYLGALACTOSAMINE-6-O-SULFATASE"/>
    <property type="match status" value="1"/>
</dbReference>
<dbReference type="EMBL" id="PJAI02000001">
    <property type="protein sequence ID" value="TYK67467.1"/>
    <property type="molecule type" value="Genomic_DNA"/>
</dbReference>
<proteinExistence type="inferred from homology"/>
<dbReference type="Gene3D" id="3.40.720.10">
    <property type="entry name" value="Alkaline Phosphatase, subunit A"/>
    <property type="match status" value="1"/>
</dbReference>
<dbReference type="Pfam" id="PF00884">
    <property type="entry name" value="Sulfatase"/>
    <property type="match status" value="1"/>
</dbReference>
<name>A0ABY3N2L3_9GAMM</name>
<sequence length="514" mass="56452">MACQPQQKTQDFVQNSSDVKAVNKTKSNVTKPNIVIFYVDDLGYGDVGAYGAKGVETPNIDALAANGIKFTDAHSSAATCTPSRYSLLTGEYAFRNKASVLQGDAALIISPEQPTLASLVKKAGYKTAVVGKWHLGLGDGTPIDWNGEVKPGPLEIGFDYSFLLPATGDRVPAVYLEDYHVVNVDNSDPLSVSYEEKIGSRPTGYENPELLKQLADNQHNKSIINGISRIGWMKGGKAAEWKDEDFYQVFTNKANNFISENKEVPFFLFFPFHDIHVPRLPNVKFQGKSTMGVRGDAIAQMDWITGAVVDHLESQGLLDNTLILFTSDNGPVLNDGYGDQAEELLGDHQPGGIYRGGKYSAFEAGTRVPTIIHYPNKVSPGVNDELMSQIDIYASVAAILDIPLASNEAIDSENYADTWLNHQAKGRSELIEEAYTLSLRSNIGSKQWKYISPTENLNDWVMSLKNIEPGLSKTAQLYNLAIDPEEQHNVAQQNSDTVKALEQRLNAIVSRTSR</sequence>
<dbReference type="PANTHER" id="PTHR43751">
    <property type="entry name" value="SULFATASE"/>
    <property type="match status" value="1"/>
</dbReference>
<comment type="caution">
    <text evidence="4">The sequence shown here is derived from an EMBL/GenBank/DDBJ whole genome shotgun (WGS) entry which is preliminary data.</text>
</comment>
<dbReference type="RefSeq" id="WP_148747679.1">
    <property type="nucleotide sequence ID" value="NZ_PJAI02000001.1"/>
</dbReference>
<dbReference type="InterPro" id="IPR024607">
    <property type="entry name" value="Sulfatase_CS"/>
</dbReference>
<evidence type="ECO:0000256" key="1">
    <source>
        <dbReference type="ARBA" id="ARBA00008779"/>
    </source>
</evidence>
<feature type="domain" description="Sulfatase N-terminal" evidence="3">
    <location>
        <begin position="32"/>
        <end position="401"/>
    </location>
</feature>
<accession>A0ABY3N2L3</accession>
<evidence type="ECO:0000256" key="2">
    <source>
        <dbReference type="ARBA" id="ARBA00022801"/>
    </source>
</evidence>
<keyword evidence="5" id="KW-1185">Reference proteome</keyword>
<evidence type="ECO:0000313" key="4">
    <source>
        <dbReference type="EMBL" id="TYK67467.1"/>
    </source>
</evidence>
<dbReference type="InterPro" id="IPR017850">
    <property type="entry name" value="Alkaline_phosphatase_core_sf"/>
</dbReference>
<reference evidence="4 5" key="1">
    <citation type="submission" date="2019-08" db="EMBL/GenBank/DDBJ databases">
        <title>Microbe sample from Colwellia echini.</title>
        <authorList>
            <person name="Christiansen L."/>
            <person name="Pathiraja D."/>
            <person name="Schultz-Johansen M."/>
            <person name="Choi I.-G."/>
            <person name="Stougaard P."/>
        </authorList>
    </citation>
    <scope>NUCLEOTIDE SEQUENCE [LARGE SCALE GENOMIC DNA]</scope>
    <source>
        <strain evidence="4 5">A3</strain>
    </source>
</reference>
<dbReference type="SUPFAM" id="SSF53649">
    <property type="entry name" value="Alkaline phosphatase-like"/>
    <property type="match status" value="1"/>
</dbReference>
<protein>
    <submittedName>
        <fullName evidence="4">Arylsulfatase</fullName>
    </submittedName>
</protein>
<keyword evidence="2" id="KW-0378">Hydrolase</keyword>